<gene>
    <name evidence="1" type="ORF">GCM10011614_30580</name>
</gene>
<dbReference type="Pfam" id="PF02515">
    <property type="entry name" value="CoA_transf_3"/>
    <property type="match status" value="1"/>
</dbReference>
<dbReference type="EMBL" id="BMZA01000015">
    <property type="protein sequence ID" value="GGZ13296.1"/>
    <property type="molecule type" value="Genomic_DNA"/>
</dbReference>
<organism evidence="1 2">
    <name type="scientific">Novosphingobium colocasiae</name>
    <dbReference type="NCBI Taxonomy" id="1256513"/>
    <lineage>
        <taxon>Bacteria</taxon>
        <taxon>Pseudomonadati</taxon>
        <taxon>Pseudomonadota</taxon>
        <taxon>Alphaproteobacteria</taxon>
        <taxon>Sphingomonadales</taxon>
        <taxon>Sphingomonadaceae</taxon>
        <taxon>Novosphingobium</taxon>
    </lineage>
</organism>
<dbReference type="PANTHER" id="PTHR48228">
    <property type="entry name" value="SUCCINYL-COA--D-CITRAMALATE COA-TRANSFERASE"/>
    <property type="match status" value="1"/>
</dbReference>
<dbReference type="SUPFAM" id="SSF89796">
    <property type="entry name" value="CoA-transferase family III (CaiB/BaiF)"/>
    <property type="match status" value="1"/>
</dbReference>
<accession>A0A918PK43</accession>
<dbReference type="PANTHER" id="PTHR48228:SF5">
    <property type="entry name" value="ALPHA-METHYLACYL-COA RACEMASE"/>
    <property type="match status" value="1"/>
</dbReference>
<evidence type="ECO:0000313" key="1">
    <source>
        <dbReference type="EMBL" id="GGZ13296.1"/>
    </source>
</evidence>
<proteinExistence type="predicted"/>
<dbReference type="GO" id="GO:0016740">
    <property type="term" value="F:transferase activity"/>
    <property type="evidence" value="ECO:0007669"/>
    <property type="project" value="UniProtKB-KW"/>
</dbReference>
<keyword evidence="2" id="KW-1185">Reference proteome</keyword>
<reference evidence="1" key="2">
    <citation type="submission" date="2020-09" db="EMBL/GenBank/DDBJ databases">
        <authorList>
            <person name="Sun Q."/>
            <person name="Kim S."/>
        </authorList>
    </citation>
    <scope>NUCLEOTIDE SEQUENCE</scope>
    <source>
        <strain evidence="1">KCTC 32255</strain>
    </source>
</reference>
<sequence>MRVVEMSNIGPGPFCGMLLADMGAQVLRVARLSTTDLGFDIEPRFDLLNRGKQAVAIDLKSADGIETVKRLIASADILIEGFRPGVMERLGLGPDVCLGISPALVFGRLTGWGQSGAYAQMAGHDINYIALSGALAAIGDPGGAPVPPLNLVGDFAAGSLYLAMGLLAALHASRASGKGQVIDGAMLDGAVSLMTMHLGYRQAGIWSNTRGSNSVDGGSPFYTTYPTSDGKFMAVGAVEARFYRIMLDILGLADADLPRQNDQSRWGELRAAIAGVFATKTRAEWTALFDGTDACVSPILDMDEMKDHPVVRERALLVETDGVVGPAPAPRFAQTPGAVRHGTLDPAVSSREALKAWGIPEATIATLAEAGIIPAGPDTSG</sequence>
<protein>
    <submittedName>
        <fullName evidence="1">CoA transferase</fullName>
    </submittedName>
</protein>
<dbReference type="InterPro" id="IPR003673">
    <property type="entry name" value="CoA-Trfase_fam_III"/>
</dbReference>
<dbReference type="Proteomes" id="UP000648075">
    <property type="component" value="Unassembled WGS sequence"/>
</dbReference>
<comment type="caution">
    <text evidence="1">The sequence shown here is derived from an EMBL/GenBank/DDBJ whole genome shotgun (WGS) entry which is preliminary data.</text>
</comment>
<dbReference type="InterPro" id="IPR050509">
    <property type="entry name" value="CoA-transferase_III"/>
</dbReference>
<dbReference type="InterPro" id="IPR023606">
    <property type="entry name" value="CoA-Trfase_III_dom_1_sf"/>
</dbReference>
<dbReference type="AlphaFoldDB" id="A0A918PK43"/>
<reference evidence="1" key="1">
    <citation type="journal article" date="2014" name="Int. J. Syst. Evol. Microbiol.">
        <title>Complete genome sequence of Corynebacterium casei LMG S-19264T (=DSM 44701T), isolated from a smear-ripened cheese.</title>
        <authorList>
            <consortium name="US DOE Joint Genome Institute (JGI-PGF)"/>
            <person name="Walter F."/>
            <person name="Albersmeier A."/>
            <person name="Kalinowski J."/>
            <person name="Ruckert C."/>
        </authorList>
    </citation>
    <scope>NUCLEOTIDE SEQUENCE</scope>
    <source>
        <strain evidence="1">KCTC 32255</strain>
    </source>
</reference>
<dbReference type="Gene3D" id="3.40.50.10540">
    <property type="entry name" value="Crotonobetainyl-coa:carnitine coa-transferase, domain 1"/>
    <property type="match status" value="1"/>
</dbReference>
<dbReference type="InterPro" id="IPR044855">
    <property type="entry name" value="CoA-Trfase_III_dom3_sf"/>
</dbReference>
<evidence type="ECO:0000313" key="2">
    <source>
        <dbReference type="Proteomes" id="UP000648075"/>
    </source>
</evidence>
<dbReference type="Gene3D" id="3.30.1540.10">
    <property type="entry name" value="formyl-coa transferase, domain 3"/>
    <property type="match status" value="1"/>
</dbReference>
<name>A0A918PK43_9SPHN</name>
<keyword evidence="1" id="KW-0808">Transferase</keyword>